<dbReference type="FunCoup" id="A0A2V0PKF9">
    <property type="interactions" value="1832"/>
</dbReference>
<dbReference type="GO" id="GO:0016887">
    <property type="term" value="F:ATP hydrolysis activity"/>
    <property type="evidence" value="ECO:0007669"/>
    <property type="project" value="InterPro"/>
</dbReference>
<feature type="region of interest" description="Disordered" evidence="4">
    <location>
        <begin position="40"/>
        <end position="67"/>
    </location>
</feature>
<evidence type="ECO:0000256" key="3">
    <source>
        <dbReference type="ARBA" id="ARBA00022840"/>
    </source>
</evidence>
<keyword evidence="2" id="KW-0547">Nucleotide-binding</keyword>
<keyword evidence="6" id="KW-1185">Reference proteome</keyword>
<dbReference type="Gene3D" id="3.40.50.300">
    <property type="entry name" value="P-loop containing nucleotide triphosphate hydrolases"/>
    <property type="match status" value="1"/>
</dbReference>
<evidence type="ECO:0000256" key="1">
    <source>
        <dbReference type="ARBA" id="ARBA00010322"/>
    </source>
</evidence>
<comment type="similarity">
    <text evidence="1">Belongs to the AFG1 ATPase family.</text>
</comment>
<dbReference type="GO" id="GO:0005524">
    <property type="term" value="F:ATP binding"/>
    <property type="evidence" value="ECO:0007669"/>
    <property type="project" value="UniProtKB-KW"/>
</dbReference>
<evidence type="ECO:0000313" key="5">
    <source>
        <dbReference type="EMBL" id="GBG00285.1"/>
    </source>
</evidence>
<dbReference type="AlphaFoldDB" id="A0A2V0PKF9"/>
<accession>A0A2V0PKF9</accession>
<dbReference type="OrthoDB" id="548867at2759"/>
<dbReference type="InParanoid" id="A0A2V0PKF9"/>
<keyword evidence="3" id="KW-0067">ATP-binding</keyword>
<dbReference type="EMBL" id="BDRX01000207">
    <property type="protein sequence ID" value="GBG00285.1"/>
    <property type="molecule type" value="Genomic_DNA"/>
</dbReference>
<dbReference type="InterPro" id="IPR005654">
    <property type="entry name" value="ATPase_AFG1-like"/>
</dbReference>
<dbReference type="Proteomes" id="UP000247498">
    <property type="component" value="Unassembled WGS sequence"/>
</dbReference>
<feature type="region of interest" description="Disordered" evidence="4">
    <location>
        <begin position="469"/>
        <end position="501"/>
    </location>
</feature>
<dbReference type="SUPFAM" id="SSF52540">
    <property type="entry name" value="P-loop containing nucleoside triphosphate hydrolases"/>
    <property type="match status" value="1"/>
</dbReference>
<feature type="compositionally biased region" description="Low complexity" evidence="4">
    <location>
        <begin position="72"/>
        <end position="87"/>
    </location>
</feature>
<dbReference type="PANTHER" id="PTHR12169">
    <property type="entry name" value="ATPASE N2B"/>
    <property type="match status" value="1"/>
</dbReference>
<dbReference type="GO" id="GO:0005739">
    <property type="term" value="C:mitochondrion"/>
    <property type="evidence" value="ECO:0007669"/>
    <property type="project" value="TreeGrafter"/>
</dbReference>
<reference evidence="5 6" key="1">
    <citation type="journal article" date="2018" name="Sci. Rep.">
        <title>Raphidocelis subcapitata (=Pseudokirchneriella subcapitata) provides an insight into genome evolution and environmental adaptations in the Sphaeropleales.</title>
        <authorList>
            <person name="Suzuki S."/>
            <person name="Yamaguchi H."/>
            <person name="Nakajima N."/>
            <person name="Kawachi M."/>
        </authorList>
    </citation>
    <scope>NUCLEOTIDE SEQUENCE [LARGE SCALE GENOMIC DNA]</scope>
    <source>
        <strain evidence="5 6">NIES-35</strain>
    </source>
</reference>
<dbReference type="Pfam" id="PF03969">
    <property type="entry name" value="AFG1_ATPase"/>
    <property type="match status" value="1"/>
</dbReference>
<protein>
    <submittedName>
        <fullName evidence="5">Uncharacterized protein</fullName>
    </submittedName>
</protein>
<name>A0A2V0PKF9_9CHLO</name>
<dbReference type="PANTHER" id="PTHR12169:SF29">
    <property type="entry name" value="AFG1-LIKE ATPASE FAMILY PROTEIN"/>
    <property type="match status" value="1"/>
</dbReference>
<dbReference type="NCBIfam" id="NF040713">
    <property type="entry name" value="ZapE"/>
    <property type="match status" value="1"/>
</dbReference>
<dbReference type="InterPro" id="IPR027417">
    <property type="entry name" value="P-loop_NTPase"/>
</dbReference>
<gene>
    <name evidence="5" type="ORF">Rsub_12964</name>
</gene>
<proteinExistence type="inferred from homology"/>
<feature type="compositionally biased region" description="Low complexity" evidence="4">
    <location>
        <begin position="491"/>
        <end position="501"/>
    </location>
</feature>
<comment type="caution">
    <text evidence="5">The sequence shown here is derived from an EMBL/GenBank/DDBJ whole genome shotgun (WGS) entry which is preliminary data.</text>
</comment>
<feature type="region of interest" description="Disordered" evidence="4">
    <location>
        <begin position="72"/>
        <end position="91"/>
    </location>
</feature>
<evidence type="ECO:0000313" key="6">
    <source>
        <dbReference type="Proteomes" id="UP000247498"/>
    </source>
</evidence>
<evidence type="ECO:0000256" key="2">
    <source>
        <dbReference type="ARBA" id="ARBA00022741"/>
    </source>
</evidence>
<evidence type="ECO:0000256" key="4">
    <source>
        <dbReference type="SAM" id="MobiDB-lite"/>
    </source>
</evidence>
<organism evidence="5 6">
    <name type="scientific">Raphidocelis subcapitata</name>
    <dbReference type="NCBI Taxonomy" id="307507"/>
    <lineage>
        <taxon>Eukaryota</taxon>
        <taxon>Viridiplantae</taxon>
        <taxon>Chlorophyta</taxon>
        <taxon>core chlorophytes</taxon>
        <taxon>Chlorophyceae</taxon>
        <taxon>CS clade</taxon>
        <taxon>Sphaeropleales</taxon>
        <taxon>Selenastraceae</taxon>
        <taxon>Raphidocelis</taxon>
    </lineage>
</organism>
<sequence>MSGQLLQQAFGPLAALKLGGGCLTSAAWISLGRQWAAAASRSGDGTSSSSRPRSGQRRWAPAAPPARAISCSAATRGSGSSSSSTPSEGPQALYDSGIAAGTYRPDPLQAVTVGKLQALFEELRASYRRPTRPSGLTLVDSVAVKQSKQSWLHGLSTLLQSSSGLAPQPGLAAPCARGLYMFGGVGCGKTMLMDMFVKAAPREFQVQRTHFHDFMLDVHSRLRHAAGEADPLRRVADGIGAGTKVLALDELFVTDVADAMILHRLFGRLWDSGLVLVATSNRAPDRLYEGGLQRALFLPFIARLKEACVIHDMASPVDYRRLAHHARGLYFVEPNRDEELWEAFLEAGGGGGAPAPATLQVAMGRVLHVPDALGRAALFEFEELCGAAVAAADYISLASSFHTVALGGVPVFGPHNRSAAYRFVTLIDVLYEHRVKLMCSADAMPFELFERVYTHEGWLKQKDAAAHPAAAAAPAPAGPAPPAGGARRGAHSAPAAGDGDAGDALVDDNLGFSKDRTVSRLTEMQSLEYLAAHAEAHEPSLTLALREALDAKAAAARRGAGAGAGRAAAAAAVGQR</sequence>